<dbReference type="SUPFAM" id="SSF50037">
    <property type="entry name" value="C-terminal domain of transcriptional repressors"/>
    <property type="match status" value="1"/>
</dbReference>
<proteinExistence type="predicted"/>
<dbReference type="InterPro" id="IPR052713">
    <property type="entry name" value="FeoA"/>
</dbReference>
<accession>A0A9D1PGW7</accession>
<evidence type="ECO:0000256" key="1">
    <source>
        <dbReference type="ARBA" id="ARBA00023004"/>
    </source>
</evidence>
<dbReference type="InterPro" id="IPR007167">
    <property type="entry name" value="Fe-transptr_FeoA-like"/>
</dbReference>
<dbReference type="SMART" id="SM00899">
    <property type="entry name" value="FeoA"/>
    <property type="match status" value="1"/>
</dbReference>
<feature type="domain" description="Ferrous iron transporter FeoA-like" evidence="2">
    <location>
        <begin position="4"/>
        <end position="76"/>
    </location>
</feature>
<dbReference type="Proteomes" id="UP000886808">
    <property type="component" value="Unassembled WGS sequence"/>
</dbReference>
<dbReference type="AlphaFoldDB" id="A0A9D1PGW7"/>
<reference evidence="3" key="2">
    <citation type="submission" date="2021-04" db="EMBL/GenBank/DDBJ databases">
        <authorList>
            <person name="Gilroy R."/>
        </authorList>
    </citation>
    <scope>NUCLEOTIDE SEQUENCE</scope>
    <source>
        <strain evidence="3">CHK193-4272</strain>
    </source>
</reference>
<reference evidence="3" key="1">
    <citation type="journal article" date="2021" name="PeerJ">
        <title>Extensive microbial diversity within the chicken gut microbiome revealed by metagenomics and culture.</title>
        <authorList>
            <person name="Gilroy R."/>
            <person name="Ravi A."/>
            <person name="Getino M."/>
            <person name="Pursley I."/>
            <person name="Horton D.L."/>
            <person name="Alikhan N.F."/>
            <person name="Baker D."/>
            <person name="Gharbi K."/>
            <person name="Hall N."/>
            <person name="Watson M."/>
            <person name="Adriaenssens E.M."/>
            <person name="Foster-Nyarko E."/>
            <person name="Jarju S."/>
            <person name="Secka A."/>
            <person name="Antonio M."/>
            <person name="Oren A."/>
            <person name="Chaudhuri R.R."/>
            <person name="La Ragione R."/>
            <person name="Hildebrand F."/>
            <person name="Pallen M.J."/>
        </authorList>
    </citation>
    <scope>NUCLEOTIDE SEQUENCE</scope>
    <source>
        <strain evidence="3">CHK193-4272</strain>
    </source>
</reference>
<dbReference type="PANTHER" id="PTHR42954">
    <property type="entry name" value="FE(2+) TRANSPORT PROTEIN A"/>
    <property type="match status" value="1"/>
</dbReference>
<dbReference type="PANTHER" id="PTHR42954:SF2">
    <property type="entry name" value="FE(2+) TRANSPORT PROTEIN A"/>
    <property type="match status" value="1"/>
</dbReference>
<dbReference type="Pfam" id="PF04023">
    <property type="entry name" value="FeoA"/>
    <property type="match status" value="1"/>
</dbReference>
<sequence>MIFLRLSELKANQSAIVHYIDNNLNIKRRLEDLGVISGTLITCTAKSPLGDPSAYRIRQTIIALRKQDAQHIIIGEVSPWIK</sequence>
<protein>
    <submittedName>
        <fullName evidence="3">Ferrous iron transport protein A</fullName>
    </submittedName>
</protein>
<dbReference type="GO" id="GO:0046914">
    <property type="term" value="F:transition metal ion binding"/>
    <property type="evidence" value="ECO:0007669"/>
    <property type="project" value="InterPro"/>
</dbReference>
<name>A0A9D1PGW7_9FIRM</name>
<comment type="caution">
    <text evidence="3">The sequence shown here is derived from an EMBL/GenBank/DDBJ whole genome shotgun (WGS) entry which is preliminary data.</text>
</comment>
<dbReference type="InterPro" id="IPR038157">
    <property type="entry name" value="FeoA_core_dom"/>
</dbReference>
<evidence type="ECO:0000313" key="4">
    <source>
        <dbReference type="Proteomes" id="UP000886808"/>
    </source>
</evidence>
<organism evidence="3 4">
    <name type="scientific">Candidatus Butyricicoccus avistercoris</name>
    <dbReference type="NCBI Taxonomy" id="2838518"/>
    <lineage>
        <taxon>Bacteria</taxon>
        <taxon>Bacillati</taxon>
        <taxon>Bacillota</taxon>
        <taxon>Clostridia</taxon>
        <taxon>Eubacteriales</taxon>
        <taxon>Butyricicoccaceae</taxon>
        <taxon>Butyricicoccus</taxon>
    </lineage>
</organism>
<dbReference type="Gene3D" id="2.30.30.90">
    <property type="match status" value="1"/>
</dbReference>
<dbReference type="InterPro" id="IPR008988">
    <property type="entry name" value="Transcriptional_repressor_C"/>
</dbReference>
<keyword evidence="1" id="KW-0408">Iron</keyword>
<dbReference type="EMBL" id="DXIE01000015">
    <property type="protein sequence ID" value="HIV61585.1"/>
    <property type="molecule type" value="Genomic_DNA"/>
</dbReference>
<evidence type="ECO:0000313" key="3">
    <source>
        <dbReference type="EMBL" id="HIV61585.1"/>
    </source>
</evidence>
<gene>
    <name evidence="3" type="ORF">H9746_01875</name>
</gene>
<evidence type="ECO:0000259" key="2">
    <source>
        <dbReference type="SMART" id="SM00899"/>
    </source>
</evidence>